<dbReference type="GO" id="GO:0004016">
    <property type="term" value="F:adenylate cyclase activity"/>
    <property type="evidence" value="ECO:0007669"/>
    <property type="project" value="TreeGrafter"/>
</dbReference>
<reference evidence="6" key="1">
    <citation type="journal article" date="2014" name="Int. J. Syst. Evol. Microbiol.">
        <title>Complete genome sequence of Corynebacterium casei LMG S-19264T (=DSM 44701T), isolated from a smear-ripened cheese.</title>
        <authorList>
            <consortium name="US DOE Joint Genome Institute (JGI-PGF)"/>
            <person name="Walter F."/>
            <person name="Albersmeier A."/>
            <person name="Kalinowski J."/>
            <person name="Ruckert C."/>
        </authorList>
    </citation>
    <scope>NUCLEOTIDE SEQUENCE</scope>
    <source>
        <strain evidence="6">CGMCC 1.15725</strain>
    </source>
</reference>
<accession>A0A8J2YWF9</accession>
<organism evidence="6 7">
    <name type="scientific">Aliidongia dinghuensis</name>
    <dbReference type="NCBI Taxonomy" id="1867774"/>
    <lineage>
        <taxon>Bacteria</taxon>
        <taxon>Pseudomonadati</taxon>
        <taxon>Pseudomonadota</taxon>
        <taxon>Alphaproteobacteria</taxon>
        <taxon>Rhodospirillales</taxon>
        <taxon>Dongiaceae</taxon>
        <taxon>Aliidongia</taxon>
    </lineage>
</organism>
<keyword evidence="7" id="KW-1185">Reference proteome</keyword>
<evidence type="ECO:0000256" key="4">
    <source>
        <dbReference type="PROSITE-ProRule" id="PRU01091"/>
    </source>
</evidence>
<dbReference type="PANTHER" id="PTHR16305">
    <property type="entry name" value="TESTICULAR SOLUBLE ADENYLYL CYCLASE"/>
    <property type="match status" value="1"/>
</dbReference>
<dbReference type="Gene3D" id="3.40.50.300">
    <property type="entry name" value="P-loop containing nucleotide triphosphate hydrolases"/>
    <property type="match status" value="1"/>
</dbReference>
<feature type="DNA-binding region" description="OmpR/PhoB-type" evidence="4">
    <location>
        <begin position="2"/>
        <end position="105"/>
    </location>
</feature>
<gene>
    <name evidence="6" type="ORF">GCM10011611_42880</name>
</gene>
<dbReference type="InterPro" id="IPR036388">
    <property type="entry name" value="WH-like_DNA-bd_sf"/>
</dbReference>
<dbReference type="RefSeq" id="WP_189049570.1">
    <property type="nucleotide sequence ID" value="NZ_BMJQ01000011.1"/>
</dbReference>
<feature type="domain" description="OmpR/PhoB-type" evidence="5">
    <location>
        <begin position="2"/>
        <end position="105"/>
    </location>
</feature>
<reference evidence="6" key="2">
    <citation type="submission" date="2020-09" db="EMBL/GenBank/DDBJ databases">
        <authorList>
            <person name="Sun Q."/>
            <person name="Zhou Y."/>
        </authorList>
    </citation>
    <scope>NUCLEOTIDE SEQUENCE</scope>
    <source>
        <strain evidence="6">CGMCC 1.15725</strain>
    </source>
</reference>
<dbReference type="InterPro" id="IPR001867">
    <property type="entry name" value="OmpR/PhoB-type_DNA-bd"/>
</dbReference>
<dbReference type="SUPFAM" id="SSF52540">
    <property type="entry name" value="P-loop containing nucleoside triphosphate hydrolases"/>
    <property type="match status" value="1"/>
</dbReference>
<dbReference type="CDD" id="cd00383">
    <property type="entry name" value="trans_reg_C"/>
    <property type="match status" value="1"/>
</dbReference>
<dbReference type="Gene3D" id="1.10.10.10">
    <property type="entry name" value="Winged helix-like DNA-binding domain superfamily/Winged helix DNA-binding domain"/>
    <property type="match status" value="1"/>
</dbReference>
<dbReference type="Gene3D" id="1.25.40.10">
    <property type="entry name" value="Tetratricopeptide repeat domain"/>
    <property type="match status" value="1"/>
</dbReference>
<evidence type="ECO:0000313" key="7">
    <source>
        <dbReference type="Proteomes" id="UP000646365"/>
    </source>
</evidence>
<evidence type="ECO:0000256" key="3">
    <source>
        <dbReference type="ARBA" id="ARBA00023125"/>
    </source>
</evidence>
<dbReference type="InterPro" id="IPR041664">
    <property type="entry name" value="AAA_16"/>
</dbReference>
<dbReference type="PROSITE" id="PS51755">
    <property type="entry name" value="OMPR_PHOB"/>
    <property type="match status" value="1"/>
</dbReference>
<proteinExistence type="predicted"/>
<dbReference type="GO" id="GO:0006355">
    <property type="term" value="P:regulation of DNA-templated transcription"/>
    <property type="evidence" value="ECO:0007669"/>
    <property type="project" value="InterPro"/>
</dbReference>
<dbReference type="SUPFAM" id="SSF48452">
    <property type="entry name" value="TPR-like"/>
    <property type="match status" value="2"/>
</dbReference>
<dbReference type="GO" id="GO:0005737">
    <property type="term" value="C:cytoplasm"/>
    <property type="evidence" value="ECO:0007669"/>
    <property type="project" value="TreeGrafter"/>
</dbReference>
<evidence type="ECO:0000313" key="6">
    <source>
        <dbReference type="EMBL" id="GGF32151.1"/>
    </source>
</evidence>
<protein>
    <recommendedName>
        <fullName evidence="5">OmpR/PhoB-type domain-containing protein</fullName>
    </recommendedName>
</protein>
<dbReference type="SMART" id="SM00862">
    <property type="entry name" value="Trans_reg_C"/>
    <property type="match status" value="1"/>
</dbReference>
<keyword evidence="1" id="KW-0547">Nucleotide-binding</keyword>
<dbReference type="EMBL" id="BMJQ01000011">
    <property type="protein sequence ID" value="GGF32151.1"/>
    <property type="molecule type" value="Genomic_DNA"/>
</dbReference>
<dbReference type="InterPro" id="IPR011990">
    <property type="entry name" value="TPR-like_helical_dom_sf"/>
</dbReference>
<comment type="caution">
    <text evidence="6">The sequence shown here is derived from an EMBL/GenBank/DDBJ whole genome shotgun (WGS) entry which is preliminary data.</text>
</comment>
<dbReference type="SUPFAM" id="SSF46894">
    <property type="entry name" value="C-terminal effector domain of the bipartite response regulators"/>
    <property type="match status" value="1"/>
</dbReference>
<dbReference type="Pfam" id="PF00486">
    <property type="entry name" value="Trans_reg_C"/>
    <property type="match status" value="1"/>
</dbReference>
<name>A0A8J2YWF9_9PROT</name>
<dbReference type="Pfam" id="PF13191">
    <property type="entry name" value="AAA_16"/>
    <property type="match status" value="1"/>
</dbReference>
<evidence type="ECO:0000256" key="1">
    <source>
        <dbReference type="ARBA" id="ARBA00022741"/>
    </source>
</evidence>
<dbReference type="PANTHER" id="PTHR16305:SF28">
    <property type="entry name" value="GUANYLATE CYCLASE DOMAIN-CONTAINING PROTEIN"/>
    <property type="match status" value="1"/>
</dbReference>
<sequence>MAEVTESASFRIDLVNLCLWRRSAADGDERLDLPPKAFDVLRYLVENTGRLVTHEELLTAVWRDVHVQSDVLKTHILAIRNALGDKSSSPRFIETQRGRGYRFIGEMTGIASSAPPPEASDELGAFAGRAEPSRELLALLERAASGEPQVVFITGEPGIGKTALVQHFLTQALSRHDLAVAQGHCIEGFAGVEPYYPVLEALGDLCRGRGRATVVRTILELAPSWATQMPAEISHGQRATLRQQIVPDPQSRMVREACSLFDALATDQSLVLVLEDLHWADFATIDFLSALCRRRSSAKLLLIATYRPEDLTTARHPLKQMTSDLTLRKYCSEIELAPLSTAAIGEVLTGGAESTPASLAFTRLVEARTGGNPLFMRVTLDYLFERGQITPTADGWRTLIPLDQLASEVPPTLARAIEARIERMSDEERRVLETASVAAPRFDPPTAARAAQMDELSFEAICENLTSSMLRLGKLLTLPNNQVVRTYSFNHALYRQVLYDRIGQVRRASLHRAIGERLEEIYPPDQRGDLAVRLAQHFAAAGAWARALDYLRSALRVAIDRFSRADALAILDHASDLAARLPGSARIPAEIEFLERRAAIQALGNDPKARETYVQLADKAGRHGDVNAQCRALVGLAHVSSWHDMSLGLRVLDEVLTLCDKQSDPIQQDIIRMTAYVWRLWGYGWNREDAGKCEEAFARLKASGDRLTIARAQIHFGRPCMVSARYRECHDLVIGGYRVLHETPQSLSEAELVHAAWVRHASVPWCLFFLGEFAAGLSDLNASITAFESGGDASAANFLQVFRGALLYHAMDFEGVLRDCGPAASLPAEHYQARAIGDLPLKYRVALIYCGLAEAALGNNAAALGHLRTAEDEMERQSVHMDWYWRLALEWGMVNVLIAVGDHPTALLRAERLCDLAAQTDERTWQALAWEARARAALSSGEAEEAGGHVERALAACQEVQVPLAEWRVHATCASAFTALGDDHRAGTHARLGAAVRKRLAESLPDGHPVRLTFERRSGSLCEA</sequence>
<dbReference type="GO" id="GO:0003677">
    <property type="term" value="F:DNA binding"/>
    <property type="evidence" value="ECO:0007669"/>
    <property type="project" value="UniProtKB-UniRule"/>
</dbReference>
<keyword evidence="2" id="KW-0067">ATP-binding</keyword>
<keyword evidence="3 4" id="KW-0238">DNA-binding</keyword>
<evidence type="ECO:0000259" key="5">
    <source>
        <dbReference type="PROSITE" id="PS51755"/>
    </source>
</evidence>
<dbReference type="AlphaFoldDB" id="A0A8J2YWF9"/>
<evidence type="ECO:0000256" key="2">
    <source>
        <dbReference type="ARBA" id="ARBA00022840"/>
    </source>
</evidence>
<dbReference type="GO" id="GO:0005524">
    <property type="term" value="F:ATP binding"/>
    <property type="evidence" value="ECO:0007669"/>
    <property type="project" value="UniProtKB-KW"/>
</dbReference>
<dbReference type="GO" id="GO:0000160">
    <property type="term" value="P:phosphorelay signal transduction system"/>
    <property type="evidence" value="ECO:0007669"/>
    <property type="project" value="InterPro"/>
</dbReference>
<dbReference type="InterPro" id="IPR027417">
    <property type="entry name" value="P-loop_NTPase"/>
</dbReference>
<dbReference type="InterPro" id="IPR016032">
    <property type="entry name" value="Sig_transdc_resp-reg_C-effctor"/>
</dbReference>
<dbReference type="Proteomes" id="UP000646365">
    <property type="component" value="Unassembled WGS sequence"/>
</dbReference>